<keyword evidence="1" id="KW-1133">Transmembrane helix</keyword>
<evidence type="ECO:0000313" key="4">
    <source>
        <dbReference type="Proteomes" id="UP001470809"/>
    </source>
</evidence>
<evidence type="ECO:0000313" key="3">
    <source>
        <dbReference type="EMBL" id="WZU69160.1"/>
    </source>
</evidence>
<sequence length="214" mass="23465">MRFIKGLTIWLVVLMVLSAGVLQEGPDKVRVLDGLGKGVFASFGLYALGSILRAVAWFRGRRRSAPQPDEAPRKPGQRRVLVDGSNVMHWGGDPSEKVLHRVLQELQKRGFAPLVYFDANVGYKLFNKHVSAAALAKKLGLGADQVMLAPSKTPADEVLLAHAHDDGLRVVTNDRFLDWKSRFPKVGEKGFLIKGMWKEGNVILLGLGRTGATS</sequence>
<reference evidence="3 4" key="2">
    <citation type="submission" date="2024-08" db="EMBL/GenBank/DDBJ databases">
        <title>Phylogenomic analyses of a clade within the roseobacter group suggest taxonomic reassignments of species of the genera Aestuariivita, Citreicella, Loktanella, Nautella, Pelagibaca, Ruegeria, Thalassobius, Thiobacimonas and Tropicibacter, and the proposal o.</title>
        <authorList>
            <person name="Jeon C.O."/>
        </authorList>
    </citation>
    <scope>NUCLEOTIDE SEQUENCE [LARGE SCALE GENOMIC DNA]</scope>
    <source>
        <strain evidence="3 4">SS1-5</strain>
    </source>
</reference>
<dbReference type="EMBL" id="CP151767">
    <property type="protein sequence ID" value="WZU69160.1"/>
    <property type="molecule type" value="Genomic_DNA"/>
</dbReference>
<reference evidence="4" key="1">
    <citation type="submission" date="2024-04" db="EMBL/GenBank/DDBJ databases">
        <title>Phylogenomic analyses of a clade within the roseobacter group suggest taxonomic reassignments of species of the genera Aestuariivita, Citreicella, Loktanella, Nautella, Pelagibaca, Ruegeria, Thalassobius, Thiobacimonas and Tropicibacter, and the proposal o.</title>
        <authorList>
            <person name="Jeon C.O."/>
        </authorList>
    </citation>
    <scope>NUCLEOTIDE SEQUENCE [LARGE SCALE GENOMIC DNA]</scope>
    <source>
        <strain evidence="4">SS1-5</strain>
    </source>
</reference>
<dbReference type="KEGG" id="yrh:AABB31_10055"/>
<accession>A0AAN0MDF3</accession>
<dbReference type="RefSeq" id="WP_342078453.1">
    <property type="nucleotide sequence ID" value="NZ_CP151767.2"/>
</dbReference>
<dbReference type="Proteomes" id="UP001470809">
    <property type="component" value="Chromosome"/>
</dbReference>
<keyword evidence="4" id="KW-1185">Reference proteome</keyword>
<protein>
    <recommendedName>
        <fullName evidence="2">RNase NYN domain-containing protein</fullName>
    </recommendedName>
</protein>
<gene>
    <name evidence="3" type="ORF">AABB31_10055</name>
</gene>
<dbReference type="Pfam" id="PF11977">
    <property type="entry name" value="RNase_Zc3h12a"/>
    <property type="match status" value="1"/>
</dbReference>
<dbReference type="InterPro" id="IPR021869">
    <property type="entry name" value="RNase_Zc3h12_NYN"/>
</dbReference>
<keyword evidence="1" id="KW-0472">Membrane</keyword>
<evidence type="ECO:0000256" key="1">
    <source>
        <dbReference type="SAM" id="Phobius"/>
    </source>
</evidence>
<feature type="domain" description="RNase NYN" evidence="2">
    <location>
        <begin position="77"/>
        <end position="183"/>
    </location>
</feature>
<proteinExistence type="predicted"/>
<dbReference type="Gene3D" id="3.40.50.11980">
    <property type="match status" value="1"/>
</dbReference>
<organism evidence="3 4">
    <name type="scientific">Yoonia rhodophyticola</name>
    <dbReference type="NCBI Taxonomy" id="3137370"/>
    <lineage>
        <taxon>Bacteria</taxon>
        <taxon>Pseudomonadati</taxon>
        <taxon>Pseudomonadota</taxon>
        <taxon>Alphaproteobacteria</taxon>
        <taxon>Rhodobacterales</taxon>
        <taxon>Paracoccaceae</taxon>
        <taxon>Yoonia</taxon>
    </lineage>
</organism>
<feature type="transmembrane region" description="Helical" evidence="1">
    <location>
        <begin position="39"/>
        <end position="58"/>
    </location>
</feature>
<name>A0AAN0MDF3_9RHOB</name>
<keyword evidence="1" id="KW-0812">Transmembrane</keyword>
<dbReference type="AlphaFoldDB" id="A0AAN0MDF3"/>
<evidence type="ECO:0000259" key="2">
    <source>
        <dbReference type="Pfam" id="PF11977"/>
    </source>
</evidence>